<dbReference type="GO" id="GO:0016779">
    <property type="term" value="F:nucleotidyltransferase activity"/>
    <property type="evidence" value="ECO:0007669"/>
    <property type="project" value="UniProtKB-KW"/>
</dbReference>
<accession>A0A2I1H7E9</accession>
<dbReference type="GO" id="GO:0004519">
    <property type="term" value="F:endonuclease activity"/>
    <property type="evidence" value="ECO:0007669"/>
    <property type="project" value="UniProtKB-KW"/>
</dbReference>
<dbReference type="EMBL" id="LLXI01001691">
    <property type="protein sequence ID" value="PKY54797.1"/>
    <property type="molecule type" value="Genomic_DNA"/>
</dbReference>
<keyword evidence="9" id="KW-0190">Covalent protein-DNA linkage</keyword>
<dbReference type="Pfam" id="PF00799">
    <property type="entry name" value="Gemini_AL1"/>
    <property type="match status" value="1"/>
</dbReference>
<protein>
    <submittedName>
        <fullName evidence="12">Origin of replication-binding domain, RBD-like protein</fullName>
    </submittedName>
</protein>
<keyword evidence="3" id="KW-0235">DNA replication</keyword>
<evidence type="ECO:0000256" key="8">
    <source>
        <dbReference type="ARBA" id="ARBA00022801"/>
    </source>
</evidence>
<dbReference type="Proteomes" id="UP000234323">
    <property type="component" value="Unassembled WGS sequence"/>
</dbReference>
<evidence type="ECO:0000259" key="11">
    <source>
        <dbReference type="PROSITE" id="PS52020"/>
    </source>
</evidence>
<organism evidence="12 13">
    <name type="scientific">Rhizophagus irregularis</name>
    <dbReference type="NCBI Taxonomy" id="588596"/>
    <lineage>
        <taxon>Eukaryota</taxon>
        <taxon>Fungi</taxon>
        <taxon>Fungi incertae sedis</taxon>
        <taxon>Mucoromycota</taxon>
        <taxon>Glomeromycotina</taxon>
        <taxon>Glomeromycetes</taxon>
        <taxon>Glomerales</taxon>
        <taxon>Glomeraceae</taxon>
        <taxon>Rhizophagus</taxon>
    </lineage>
</organism>
<dbReference type="VEuPathDB" id="FungiDB:RhiirFUN_012785"/>
<evidence type="ECO:0000256" key="5">
    <source>
        <dbReference type="ARBA" id="ARBA00022723"/>
    </source>
</evidence>
<dbReference type="GO" id="GO:0016787">
    <property type="term" value="F:hydrolase activity"/>
    <property type="evidence" value="ECO:0007669"/>
    <property type="project" value="UniProtKB-KW"/>
</dbReference>
<keyword evidence="6" id="KW-0547">Nucleotide-binding</keyword>
<dbReference type="PROSITE" id="PS52020">
    <property type="entry name" value="CRESS_DNA_REP"/>
    <property type="match status" value="1"/>
</dbReference>
<keyword evidence="8" id="KW-0378">Hydrolase</keyword>
<dbReference type="GO" id="GO:0000166">
    <property type="term" value="F:nucleotide binding"/>
    <property type="evidence" value="ECO:0007669"/>
    <property type="project" value="UniProtKB-KW"/>
</dbReference>
<name>A0A2I1H7E9_9GLOM</name>
<keyword evidence="10" id="KW-0238">DNA-binding</keyword>
<keyword evidence="2" id="KW-0548">Nucleotidyltransferase</keyword>
<comment type="caution">
    <text evidence="12">The sequence shown here is derived from an EMBL/GenBank/DDBJ whole genome shotgun (WGS) entry which is preliminary data.</text>
</comment>
<keyword evidence="5" id="KW-0479">Metal-binding</keyword>
<evidence type="ECO:0000256" key="3">
    <source>
        <dbReference type="ARBA" id="ARBA00022705"/>
    </source>
</evidence>
<dbReference type="GO" id="GO:0046872">
    <property type="term" value="F:metal ion binding"/>
    <property type="evidence" value="ECO:0007669"/>
    <property type="project" value="UniProtKB-KW"/>
</dbReference>
<dbReference type="VEuPathDB" id="FungiDB:RhiirA1_514950"/>
<evidence type="ECO:0000256" key="1">
    <source>
        <dbReference type="ARBA" id="ARBA00022679"/>
    </source>
</evidence>
<dbReference type="GO" id="GO:0006260">
    <property type="term" value="P:DNA replication"/>
    <property type="evidence" value="ECO:0007669"/>
    <property type="project" value="UniProtKB-KW"/>
</dbReference>
<dbReference type="Gene3D" id="3.40.1310.20">
    <property type="match status" value="1"/>
</dbReference>
<keyword evidence="13" id="KW-1185">Reference proteome</keyword>
<dbReference type="VEuPathDB" id="FungiDB:FUN_011484"/>
<dbReference type="PRINTS" id="PR00227">
    <property type="entry name" value="GEMCOATAL1"/>
</dbReference>
<keyword evidence="4" id="KW-0540">Nuclease</keyword>
<evidence type="ECO:0000256" key="7">
    <source>
        <dbReference type="ARBA" id="ARBA00022759"/>
    </source>
</evidence>
<evidence type="ECO:0000256" key="2">
    <source>
        <dbReference type="ARBA" id="ARBA00022695"/>
    </source>
</evidence>
<evidence type="ECO:0000313" key="12">
    <source>
        <dbReference type="EMBL" id="PKY54797.1"/>
    </source>
</evidence>
<evidence type="ECO:0000256" key="10">
    <source>
        <dbReference type="ARBA" id="ARBA00023125"/>
    </source>
</evidence>
<dbReference type="InterPro" id="IPR001301">
    <property type="entry name" value="Gemini_AL1_CLV"/>
</dbReference>
<gene>
    <name evidence="12" type="ORF">RhiirA4_548397</name>
</gene>
<dbReference type="PRINTS" id="PR00228">
    <property type="entry name" value="GEMCOATCLVL1"/>
</dbReference>
<reference evidence="12 13" key="1">
    <citation type="submission" date="2015-10" db="EMBL/GenBank/DDBJ databases">
        <title>Genome analyses suggest a sexual origin of heterokaryosis in a supposedly ancient asexual fungus.</title>
        <authorList>
            <person name="Ropars J."/>
            <person name="Sedzielewska K."/>
            <person name="Noel J."/>
            <person name="Charron P."/>
            <person name="Farinelli L."/>
            <person name="Marton T."/>
            <person name="Kruger M."/>
            <person name="Pelin A."/>
            <person name="Brachmann A."/>
            <person name="Corradi N."/>
        </authorList>
    </citation>
    <scope>NUCLEOTIDE SEQUENCE [LARGE SCALE GENOMIC DNA]</scope>
    <source>
        <strain evidence="12 13">A4</strain>
    </source>
</reference>
<evidence type="ECO:0000256" key="6">
    <source>
        <dbReference type="ARBA" id="ARBA00022741"/>
    </source>
</evidence>
<feature type="domain" description="CRESS-DNA virus Rep endonuclease" evidence="11">
    <location>
        <begin position="4"/>
        <end position="117"/>
    </location>
</feature>
<sequence>MAFRFIAKIIFFTYSRCPLTPSYCIESLRSKLSSRRSPIGIIGYSVGLEHLTDGGLHIHVLIKLDKKIDLRDGRFFDIVDGDGETVYHPSVEECKNFNAARDYIRKEYKENLDAGHQSGDLLESWPEDVADDGRQKRKAAFDEEEFKEFVKKARSRTEFIDMLQERNPLALVQNFNNIIMFASYVFPAAVRETYQPGDWFNGFVNDDWLVRLTKECKSRIEAVSRGESVRSMYICGEPRTGKSTWARMLEPSATWFCRGILNFDKYRNGDKVFIFDDLHGSMLNGGELNANYWEYKGFFGCQDEVSLGDADCKTRLIKGPWFFIFLHNKSWKDMGWENDYIVFNSLRAYCDCINLENRKFYTQNRKI</sequence>
<dbReference type="VEuPathDB" id="FungiDB:RhiirA1_435881"/>
<dbReference type="InterPro" id="IPR001191">
    <property type="entry name" value="Gemini_AL1_REP"/>
</dbReference>
<evidence type="ECO:0000256" key="4">
    <source>
        <dbReference type="ARBA" id="ARBA00022722"/>
    </source>
</evidence>
<dbReference type="SUPFAM" id="SSF55464">
    <property type="entry name" value="Origin of replication-binding domain, RBD-like"/>
    <property type="match status" value="1"/>
</dbReference>
<dbReference type="InterPro" id="IPR049912">
    <property type="entry name" value="CRESS_DNA_REP"/>
</dbReference>
<dbReference type="AlphaFoldDB" id="A0A2I1H7E9"/>
<keyword evidence="7" id="KW-0255">Endonuclease</keyword>
<dbReference type="GO" id="GO:0005198">
    <property type="term" value="F:structural molecule activity"/>
    <property type="evidence" value="ECO:0007669"/>
    <property type="project" value="InterPro"/>
</dbReference>
<keyword evidence="1" id="KW-0808">Transferase</keyword>
<evidence type="ECO:0000313" key="13">
    <source>
        <dbReference type="Proteomes" id="UP000234323"/>
    </source>
</evidence>
<dbReference type="GO" id="GO:0003677">
    <property type="term" value="F:DNA binding"/>
    <property type="evidence" value="ECO:0007669"/>
    <property type="project" value="UniProtKB-KW"/>
</dbReference>
<proteinExistence type="predicted"/>
<evidence type="ECO:0000256" key="9">
    <source>
        <dbReference type="ARBA" id="ARBA00023124"/>
    </source>
</evidence>